<evidence type="ECO:0008006" key="3">
    <source>
        <dbReference type="Google" id="ProtNLM"/>
    </source>
</evidence>
<name>A0A4Y7SVI5_COPMI</name>
<proteinExistence type="predicted"/>
<protein>
    <recommendedName>
        <fullName evidence="3">Endonuclease/exonuclease/phosphatase domain-containing protein</fullName>
    </recommendedName>
</protein>
<accession>A0A4Y7SVI5</accession>
<sequence>MNGTTDRINPEHDEQQYNGKYLRILQINLNKSEKAQAELLNNNLQKNWDIVLLQEPYTNFYRNIATPRGFRHVYP</sequence>
<dbReference type="OrthoDB" id="2840473at2759"/>
<evidence type="ECO:0000313" key="1">
    <source>
        <dbReference type="EMBL" id="TEB25249.1"/>
    </source>
</evidence>
<dbReference type="Proteomes" id="UP000298030">
    <property type="component" value="Unassembled WGS sequence"/>
</dbReference>
<dbReference type="AlphaFoldDB" id="A0A4Y7SVI5"/>
<keyword evidence="2" id="KW-1185">Reference proteome</keyword>
<dbReference type="EMBL" id="QPFP01000058">
    <property type="protein sequence ID" value="TEB25249.1"/>
    <property type="molecule type" value="Genomic_DNA"/>
</dbReference>
<evidence type="ECO:0000313" key="2">
    <source>
        <dbReference type="Proteomes" id="UP000298030"/>
    </source>
</evidence>
<organism evidence="1 2">
    <name type="scientific">Coprinellus micaceus</name>
    <name type="common">Glistening ink-cap mushroom</name>
    <name type="synonym">Coprinus micaceus</name>
    <dbReference type="NCBI Taxonomy" id="71717"/>
    <lineage>
        <taxon>Eukaryota</taxon>
        <taxon>Fungi</taxon>
        <taxon>Dikarya</taxon>
        <taxon>Basidiomycota</taxon>
        <taxon>Agaricomycotina</taxon>
        <taxon>Agaricomycetes</taxon>
        <taxon>Agaricomycetidae</taxon>
        <taxon>Agaricales</taxon>
        <taxon>Agaricineae</taxon>
        <taxon>Psathyrellaceae</taxon>
        <taxon>Coprinellus</taxon>
    </lineage>
</organism>
<reference evidence="1 2" key="1">
    <citation type="journal article" date="2019" name="Nat. Ecol. Evol.">
        <title>Megaphylogeny resolves global patterns of mushroom evolution.</title>
        <authorList>
            <person name="Varga T."/>
            <person name="Krizsan K."/>
            <person name="Foldi C."/>
            <person name="Dima B."/>
            <person name="Sanchez-Garcia M."/>
            <person name="Sanchez-Ramirez S."/>
            <person name="Szollosi G.J."/>
            <person name="Szarkandi J.G."/>
            <person name="Papp V."/>
            <person name="Albert L."/>
            <person name="Andreopoulos W."/>
            <person name="Angelini C."/>
            <person name="Antonin V."/>
            <person name="Barry K.W."/>
            <person name="Bougher N.L."/>
            <person name="Buchanan P."/>
            <person name="Buyck B."/>
            <person name="Bense V."/>
            <person name="Catcheside P."/>
            <person name="Chovatia M."/>
            <person name="Cooper J."/>
            <person name="Damon W."/>
            <person name="Desjardin D."/>
            <person name="Finy P."/>
            <person name="Geml J."/>
            <person name="Haridas S."/>
            <person name="Hughes K."/>
            <person name="Justo A."/>
            <person name="Karasinski D."/>
            <person name="Kautmanova I."/>
            <person name="Kiss B."/>
            <person name="Kocsube S."/>
            <person name="Kotiranta H."/>
            <person name="LaButti K.M."/>
            <person name="Lechner B.E."/>
            <person name="Liimatainen K."/>
            <person name="Lipzen A."/>
            <person name="Lukacs Z."/>
            <person name="Mihaltcheva S."/>
            <person name="Morgado L.N."/>
            <person name="Niskanen T."/>
            <person name="Noordeloos M.E."/>
            <person name="Ohm R.A."/>
            <person name="Ortiz-Santana B."/>
            <person name="Ovrebo C."/>
            <person name="Racz N."/>
            <person name="Riley R."/>
            <person name="Savchenko A."/>
            <person name="Shiryaev A."/>
            <person name="Soop K."/>
            <person name="Spirin V."/>
            <person name="Szebenyi C."/>
            <person name="Tomsovsky M."/>
            <person name="Tulloss R.E."/>
            <person name="Uehling J."/>
            <person name="Grigoriev I.V."/>
            <person name="Vagvolgyi C."/>
            <person name="Papp T."/>
            <person name="Martin F.M."/>
            <person name="Miettinen O."/>
            <person name="Hibbett D.S."/>
            <person name="Nagy L.G."/>
        </authorList>
    </citation>
    <scope>NUCLEOTIDE SEQUENCE [LARGE SCALE GENOMIC DNA]</scope>
    <source>
        <strain evidence="1 2">FP101781</strain>
    </source>
</reference>
<dbReference type="Gene3D" id="3.60.10.10">
    <property type="entry name" value="Endonuclease/exonuclease/phosphatase"/>
    <property type="match status" value="1"/>
</dbReference>
<comment type="caution">
    <text evidence="1">The sequence shown here is derived from an EMBL/GenBank/DDBJ whole genome shotgun (WGS) entry which is preliminary data.</text>
</comment>
<dbReference type="InterPro" id="IPR036691">
    <property type="entry name" value="Endo/exonu/phosph_ase_sf"/>
</dbReference>
<dbReference type="SUPFAM" id="SSF56219">
    <property type="entry name" value="DNase I-like"/>
    <property type="match status" value="1"/>
</dbReference>
<feature type="non-terminal residue" evidence="1">
    <location>
        <position position="75"/>
    </location>
</feature>
<dbReference type="STRING" id="71717.A0A4Y7SVI5"/>
<gene>
    <name evidence="1" type="ORF">FA13DRAFT_1637584</name>
</gene>